<dbReference type="Proteomes" id="UP000886819">
    <property type="component" value="Unassembled WGS sequence"/>
</dbReference>
<dbReference type="InterPro" id="IPR054593">
    <property type="entry name" value="Beta-mannosidase-like_N2"/>
</dbReference>
<dbReference type="GO" id="GO:0004553">
    <property type="term" value="F:hydrolase activity, hydrolyzing O-glycosyl compounds"/>
    <property type="evidence" value="ECO:0007669"/>
    <property type="project" value="UniProtKB-ARBA"/>
</dbReference>
<reference evidence="3" key="2">
    <citation type="journal article" date="2021" name="PeerJ">
        <title>Extensive microbial diversity within the chicken gut microbiome revealed by metagenomics and culture.</title>
        <authorList>
            <person name="Gilroy R."/>
            <person name="Ravi A."/>
            <person name="Getino M."/>
            <person name="Pursley I."/>
            <person name="Horton D.L."/>
            <person name="Alikhan N.F."/>
            <person name="Baker D."/>
            <person name="Gharbi K."/>
            <person name="Hall N."/>
            <person name="Watson M."/>
            <person name="Adriaenssens E.M."/>
            <person name="Foster-Nyarko E."/>
            <person name="Jarju S."/>
            <person name="Secka A."/>
            <person name="Antonio M."/>
            <person name="Oren A."/>
            <person name="Chaudhuri R.R."/>
            <person name="La Ragione R."/>
            <person name="Hildebrand F."/>
            <person name="Pallen M.J."/>
        </authorList>
    </citation>
    <scope>NUCLEOTIDE SEQUENCE</scope>
    <source>
        <strain evidence="3">ChiHile30-977</strain>
    </source>
</reference>
<evidence type="ECO:0000256" key="1">
    <source>
        <dbReference type="ARBA" id="ARBA00022801"/>
    </source>
</evidence>
<dbReference type="Gene3D" id="2.60.120.260">
    <property type="entry name" value="Galactose-binding domain-like"/>
    <property type="match status" value="1"/>
</dbReference>
<evidence type="ECO:0000313" key="4">
    <source>
        <dbReference type="Proteomes" id="UP000886819"/>
    </source>
</evidence>
<sequence>MPQPLHDSRWIGAGHTLPVTLPSRLFDALEAAGLAPDPGRGLNSRTSEWASLRAWTLQGICHPEALDAERVFLCARGVRGRGEICVNGETAGAFSPGDWETEITAQALRKTPCDLSLSFSPQPPEGVPPRVALGADALYLRGVNQARLEDVHITPRIVDGYGVIEARTVLVPYVPGRYAFRYAVVREGETLATEEFSEKLSAVPSACLHRLVLPLPARWELGAPNAPYLLRLSVLRAGQVCDDRLVTCGFCEKRFAQSPAMQLHLDGRRVFLAGAQWRDDPAQGVADVEARLDWLQAAHINCLRVYGLPDERLCDALDARGMLLWPVLPLDTAAARQVIARVRHRPSLAAYGCEQILEAFNCPAGAHHPTVRALGALVDELDGAHPFFGPIPGGPVARPGRDDLGVGRCRDVWGPESYPGPESLCRDMNADDALIRTVSCPAPAWDLASLAGDQPFWPPEGPLWAHRAREALRLPALAEWFDADLSQPRMAVALARALQAETVRYAAERARLRQDRASGFFIEDPFERCPSLHSAALFDGDRPRPGWWALESALRPLHVCARLDSMGYYCDTSFEAQICLLCDRPVPGPLRVCARLHRADGSVLAEASFDALAETAALGALRATLPDHPTALVLRLTLERLGEVLDSNDYTICVALHALLWPLSHAPFAAVACRQGRMENTCGQTAYGVCAGRAAGTAQPGWSALLPGESREIHATREGLEGLNLEPGPSIL</sequence>
<organism evidence="3 4">
    <name type="scientific">Candidatus Avichristensenella intestinipullorum</name>
    <dbReference type="NCBI Taxonomy" id="2840693"/>
    <lineage>
        <taxon>Bacteria</taxon>
        <taxon>Bacillati</taxon>
        <taxon>Bacillota</taxon>
        <taxon>Clostridia</taxon>
        <taxon>Candidatus Avichristensenella</taxon>
    </lineage>
</organism>
<name>A0A9D0YW49_9FIRM</name>
<dbReference type="InterPro" id="IPR017853">
    <property type="entry name" value="GH"/>
</dbReference>
<dbReference type="InterPro" id="IPR008979">
    <property type="entry name" value="Galactose-bd-like_sf"/>
</dbReference>
<protein>
    <recommendedName>
        <fullName evidence="2">Beta-mannosidase-like galactose-binding domain-containing protein</fullName>
    </recommendedName>
</protein>
<dbReference type="SUPFAM" id="SSF49785">
    <property type="entry name" value="Galactose-binding domain-like"/>
    <property type="match status" value="1"/>
</dbReference>
<accession>A0A9D0YW49</accession>
<dbReference type="EMBL" id="DVFI01000092">
    <property type="protein sequence ID" value="HIQ63164.1"/>
    <property type="molecule type" value="Genomic_DNA"/>
</dbReference>
<evidence type="ECO:0000313" key="3">
    <source>
        <dbReference type="EMBL" id="HIQ63164.1"/>
    </source>
</evidence>
<dbReference type="SUPFAM" id="SSF51445">
    <property type="entry name" value="(Trans)glycosidases"/>
    <property type="match status" value="1"/>
</dbReference>
<dbReference type="Pfam" id="PF22666">
    <property type="entry name" value="Glyco_hydro_2_N2"/>
    <property type="match status" value="1"/>
</dbReference>
<dbReference type="AlphaFoldDB" id="A0A9D0YW49"/>
<gene>
    <name evidence="3" type="ORF">IAA66_06200</name>
</gene>
<evidence type="ECO:0000259" key="2">
    <source>
        <dbReference type="Pfam" id="PF22666"/>
    </source>
</evidence>
<feature type="domain" description="Beta-mannosidase-like galactose-binding" evidence="2">
    <location>
        <begin position="15"/>
        <end position="120"/>
    </location>
</feature>
<comment type="caution">
    <text evidence="3">The sequence shown here is derived from an EMBL/GenBank/DDBJ whole genome shotgun (WGS) entry which is preliminary data.</text>
</comment>
<reference evidence="3" key="1">
    <citation type="submission" date="2020-10" db="EMBL/GenBank/DDBJ databases">
        <authorList>
            <person name="Gilroy R."/>
        </authorList>
    </citation>
    <scope>NUCLEOTIDE SEQUENCE</scope>
    <source>
        <strain evidence="3">ChiHile30-977</strain>
    </source>
</reference>
<proteinExistence type="predicted"/>
<keyword evidence="1" id="KW-0378">Hydrolase</keyword>
<dbReference type="Gene3D" id="3.20.20.80">
    <property type="entry name" value="Glycosidases"/>
    <property type="match status" value="1"/>
</dbReference>